<reference evidence="4" key="1">
    <citation type="submission" date="2015-01" db="EMBL/GenBank/DDBJ databases">
        <authorList>
            <person name="Manzoor Shahid"/>
            <person name="Zubair Saima"/>
        </authorList>
    </citation>
    <scope>NUCLEOTIDE SEQUENCE [LARGE SCALE GENOMIC DNA]</scope>
    <source>
        <strain evidence="4">Sp3</strain>
    </source>
</reference>
<name>A0A0B7MDI5_9FIRM</name>
<keyword evidence="2" id="KW-0238">DNA-binding</keyword>
<dbReference type="GO" id="GO:0003677">
    <property type="term" value="F:DNA binding"/>
    <property type="evidence" value="ECO:0007669"/>
    <property type="project" value="UniProtKB-KW"/>
</dbReference>
<dbReference type="Gene3D" id="3.90.220.20">
    <property type="entry name" value="DNA methylase specificity domains"/>
    <property type="match status" value="1"/>
</dbReference>
<keyword evidence="1" id="KW-0680">Restriction system</keyword>
<keyword evidence="3" id="KW-0378">Hydrolase</keyword>
<accession>A0A0B7MDI5</accession>
<dbReference type="GO" id="GO:0009307">
    <property type="term" value="P:DNA restriction-modification system"/>
    <property type="evidence" value="ECO:0007669"/>
    <property type="project" value="UniProtKB-KW"/>
</dbReference>
<dbReference type="Proteomes" id="UP000046155">
    <property type="component" value="Unassembled WGS sequence"/>
</dbReference>
<evidence type="ECO:0000313" key="4">
    <source>
        <dbReference type="Proteomes" id="UP000046155"/>
    </source>
</evidence>
<keyword evidence="4" id="KW-1185">Reference proteome</keyword>
<dbReference type="InterPro" id="IPR044946">
    <property type="entry name" value="Restrct_endonuc_typeI_TRD_sf"/>
</dbReference>
<proteinExistence type="predicted"/>
<evidence type="ECO:0000313" key="3">
    <source>
        <dbReference type="EMBL" id="CEO88155.1"/>
    </source>
</evidence>
<organism evidence="3 4">
    <name type="scientific">Syntrophaceticus schinkii</name>
    <dbReference type="NCBI Taxonomy" id="499207"/>
    <lineage>
        <taxon>Bacteria</taxon>
        <taxon>Bacillati</taxon>
        <taxon>Bacillota</taxon>
        <taxon>Clostridia</taxon>
        <taxon>Thermoanaerobacterales</taxon>
        <taxon>Thermoanaerobacterales Family III. Incertae Sedis</taxon>
        <taxon>Syntrophaceticus</taxon>
    </lineage>
</organism>
<dbReference type="EMBL" id="CDRZ01000059">
    <property type="protein sequence ID" value="CEO88155.1"/>
    <property type="molecule type" value="Genomic_DNA"/>
</dbReference>
<gene>
    <name evidence="3" type="primary">hsdS</name>
    <name evidence="3" type="ORF">SSCH_1510004</name>
</gene>
<evidence type="ECO:0000256" key="2">
    <source>
        <dbReference type="ARBA" id="ARBA00023125"/>
    </source>
</evidence>
<keyword evidence="3" id="KW-0540">Nuclease</keyword>
<dbReference type="GO" id="GO:0004519">
    <property type="term" value="F:endonuclease activity"/>
    <property type="evidence" value="ECO:0007669"/>
    <property type="project" value="UniProtKB-KW"/>
</dbReference>
<dbReference type="AlphaFoldDB" id="A0A0B7MDI5"/>
<evidence type="ECO:0000256" key="1">
    <source>
        <dbReference type="ARBA" id="ARBA00022747"/>
    </source>
</evidence>
<protein>
    <submittedName>
        <fullName evidence="3">Restriction endonuclease S subunit</fullName>
    </submittedName>
</protein>
<keyword evidence="3" id="KW-0255">Endonuclease</keyword>
<sequence length="147" mass="16264">MNCHPPRLRTGRANGGVGGMSKLGELIAELCPEGVEFRPLGGVAHYSSERIDAKEVDSHSYVGVDNLLPEKQGKTDSNYVPTKGRLIRFLEGDILIGNIRPYLKKIWLATHGGGTNGDVLVIQAYDRRIMSPEFLFYVLSSDLFFLL</sequence>
<dbReference type="SUPFAM" id="SSF116734">
    <property type="entry name" value="DNA methylase specificity domain"/>
    <property type="match status" value="1"/>
</dbReference>